<dbReference type="Pfam" id="PF03460">
    <property type="entry name" value="NIR_SIR_ferr"/>
    <property type="match status" value="1"/>
</dbReference>
<dbReference type="GO" id="GO:0051539">
    <property type="term" value="F:4 iron, 4 sulfur cluster binding"/>
    <property type="evidence" value="ECO:0007669"/>
    <property type="project" value="UniProtKB-KW"/>
</dbReference>
<dbReference type="EC" id="1.14.13.83" evidence="8"/>
<keyword evidence="3" id="KW-0479">Metal-binding</keyword>
<dbReference type="SUPFAM" id="SSF56014">
    <property type="entry name" value="Nitrite and sulphite reductase 4Fe-4S domain-like"/>
    <property type="match status" value="1"/>
</dbReference>
<dbReference type="RefSeq" id="WP_047262038.1">
    <property type="nucleotide sequence ID" value="NZ_CP011542.1"/>
</dbReference>
<dbReference type="InterPro" id="IPR051329">
    <property type="entry name" value="NIR_SIR_4Fe-4S"/>
</dbReference>
<keyword evidence="5" id="KW-0408">Iron</keyword>
<dbReference type="InterPro" id="IPR045854">
    <property type="entry name" value="NO2/SO3_Rdtase_4Fe4S_sf"/>
</dbReference>
<dbReference type="InterPro" id="IPR036136">
    <property type="entry name" value="Nit/Sulf_reduc_fer-like_dom_sf"/>
</dbReference>
<dbReference type="GO" id="GO:0043818">
    <property type="term" value="F:precorrin-3B synthase activity"/>
    <property type="evidence" value="ECO:0007669"/>
    <property type="project" value="UniProtKB-EC"/>
</dbReference>
<dbReference type="SUPFAM" id="SSF55124">
    <property type="entry name" value="Nitrite/Sulfite reductase N-terminal domain-like"/>
    <property type="match status" value="2"/>
</dbReference>
<dbReference type="Gene3D" id="3.90.480.10">
    <property type="entry name" value="Sulfite Reductase Hemoprotein,Domain 2"/>
    <property type="match status" value="1"/>
</dbReference>
<evidence type="ECO:0000313" key="8">
    <source>
        <dbReference type="EMBL" id="AKK05912.1"/>
    </source>
</evidence>
<keyword evidence="4 8" id="KW-0560">Oxidoreductase</keyword>
<dbReference type="PANTHER" id="PTHR32439:SF9">
    <property type="entry name" value="BLR3264 PROTEIN"/>
    <property type="match status" value="1"/>
</dbReference>
<keyword evidence="6" id="KW-0411">Iron-sulfur</keyword>
<name>A0A0G3H458_9CORY</name>
<dbReference type="Proteomes" id="UP000035199">
    <property type="component" value="Chromosome"/>
</dbReference>
<evidence type="ECO:0000256" key="3">
    <source>
        <dbReference type="ARBA" id="ARBA00022723"/>
    </source>
</evidence>
<dbReference type="PATRIC" id="fig|571915.4.peg.1690"/>
<evidence type="ECO:0000256" key="2">
    <source>
        <dbReference type="ARBA" id="ARBA00022617"/>
    </source>
</evidence>
<organism evidence="8 9">
    <name type="scientific">Corynebacterium mustelae</name>
    <dbReference type="NCBI Taxonomy" id="571915"/>
    <lineage>
        <taxon>Bacteria</taxon>
        <taxon>Bacillati</taxon>
        <taxon>Actinomycetota</taxon>
        <taxon>Actinomycetes</taxon>
        <taxon>Mycobacteriales</taxon>
        <taxon>Corynebacteriaceae</taxon>
        <taxon>Corynebacterium</taxon>
    </lineage>
</organism>
<dbReference type="PANTHER" id="PTHR32439">
    <property type="entry name" value="FERREDOXIN--NITRITE REDUCTASE, CHLOROPLASTIC"/>
    <property type="match status" value="1"/>
</dbReference>
<evidence type="ECO:0000259" key="7">
    <source>
        <dbReference type="Pfam" id="PF03460"/>
    </source>
</evidence>
<dbReference type="OrthoDB" id="105450at2"/>
<evidence type="ECO:0000313" key="9">
    <source>
        <dbReference type="Proteomes" id="UP000035199"/>
    </source>
</evidence>
<keyword evidence="9" id="KW-1185">Reference proteome</keyword>
<gene>
    <name evidence="8" type="primary">cobG</name>
    <name evidence="8" type="ORF">CMUST_07935</name>
</gene>
<evidence type="ECO:0000256" key="4">
    <source>
        <dbReference type="ARBA" id="ARBA00023002"/>
    </source>
</evidence>
<sequence length="394" mass="42664">MTTLNENADISVLITSPDRSRNDMCPGAIRLHNAQDGAIGRVRFPGGRVLAQQWQDISRISTNLGDGTIHITTRGNLQFRGVSDDAKFLAAVEDAGFLPSRPHDKIRNILASPLDHDLWPLVTALDNALLANDTVTGLSGRTLFGIDGGSGDVMSRRPDFGVRRSEEGFQLILAGQLQPYIITDDNQVAPLLTKAAALWQTSRGNHWRLRENPTIIASIVSAIADAPGVEKHDSIDIQESPQRQFRPIGWIETGNPESRTVSLGAGLRFGFTSAKVAKILSVIGATTTITPWASLVIHDIPEHDADAVLRVLAPMGLIFDERSPWLRITACTGLPGCAKSLSHTQQDAANLAQSEKIPAGLIHFSGCERRCGHPLSSHTEYVATGDGEYEVTLR</sequence>
<dbReference type="GO" id="GO:0046872">
    <property type="term" value="F:metal ion binding"/>
    <property type="evidence" value="ECO:0007669"/>
    <property type="project" value="UniProtKB-KW"/>
</dbReference>
<dbReference type="STRING" id="571915.CMUST_07935"/>
<keyword evidence="2" id="KW-0349">Heme</keyword>
<dbReference type="InterPro" id="IPR005117">
    <property type="entry name" value="NiRdtase/SiRdtase_haem-b_fer"/>
</dbReference>
<protein>
    <submittedName>
        <fullName evidence="8">Sulfite reductase, beta subunit (Hemoprotein)</fullName>
        <ecNumber evidence="8">1.14.13.83</ecNumber>
    </submittedName>
</protein>
<dbReference type="EMBL" id="CP011542">
    <property type="protein sequence ID" value="AKK05912.1"/>
    <property type="molecule type" value="Genomic_DNA"/>
</dbReference>
<keyword evidence="1" id="KW-0004">4Fe-4S</keyword>
<dbReference type="KEGG" id="cmv:CMUST_07935"/>
<feature type="domain" description="Nitrite/Sulfite reductase ferredoxin-like" evidence="7">
    <location>
        <begin position="39"/>
        <end position="85"/>
    </location>
</feature>
<evidence type="ECO:0000256" key="6">
    <source>
        <dbReference type="ARBA" id="ARBA00023014"/>
    </source>
</evidence>
<evidence type="ECO:0000256" key="5">
    <source>
        <dbReference type="ARBA" id="ARBA00023004"/>
    </source>
</evidence>
<dbReference type="Gene3D" id="3.30.413.10">
    <property type="entry name" value="Sulfite Reductase Hemoprotein, domain 1"/>
    <property type="match status" value="2"/>
</dbReference>
<reference evidence="8 9" key="1">
    <citation type="journal article" date="2015" name="Genome Announc.">
        <title>Complete Genome Sequence of the Type Strain Corynebacterium mustelae DSM 45274, Isolated from Various Tissues of a Male Ferret with Lethal Sepsis.</title>
        <authorList>
            <person name="Ruckert C."/>
            <person name="Eimer J."/>
            <person name="Winkler A."/>
            <person name="Tauch A."/>
        </authorList>
    </citation>
    <scope>NUCLEOTIDE SEQUENCE [LARGE SCALE GENOMIC DNA]</scope>
    <source>
        <strain evidence="8 9">DSM 45274</strain>
    </source>
</reference>
<reference evidence="9" key="2">
    <citation type="submission" date="2015-05" db="EMBL/GenBank/DDBJ databases">
        <title>Complete genome sequence of Corynebacterium mustelae DSM 45274, isolated from various tissues of a male ferret with lethal sepsis.</title>
        <authorList>
            <person name="Ruckert C."/>
            <person name="Albersmeier A."/>
            <person name="Winkler A."/>
            <person name="Tauch A."/>
        </authorList>
    </citation>
    <scope>NUCLEOTIDE SEQUENCE [LARGE SCALE GENOMIC DNA]</scope>
    <source>
        <strain evidence="9">DSM 45274</strain>
    </source>
</reference>
<dbReference type="AlphaFoldDB" id="A0A0G3H458"/>
<proteinExistence type="predicted"/>
<accession>A0A0G3H458</accession>
<evidence type="ECO:0000256" key="1">
    <source>
        <dbReference type="ARBA" id="ARBA00022485"/>
    </source>
</evidence>